<organism evidence="2 3">
    <name type="scientific">Peronospora destructor</name>
    <dbReference type="NCBI Taxonomy" id="86335"/>
    <lineage>
        <taxon>Eukaryota</taxon>
        <taxon>Sar</taxon>
        <taxon>Stramenopiles</taxon>
        <taxon>Oomycota</taxon>
        <taxon>Peronosporomycetes</taxon>
        <taxon>Peronosporales</taxon>
        <taxon>Peronosporaceae</taxon>
        <taxon>Peronospora</taxon>
    </lineage>
</organism>
<sequence length="144" mass="16252">MSMSIVDVGEDEGKEIELDFALDSDLQSRFNRLFDMESNSGHEVHDMDGDYGESDTDAKGLACRQQSREEQRCNHSVTSSPRTVPKRPASFLSTSSHAGAPSSSFGMPTVPPSDEPMARWFYDDLRSDDDVAWRICHREFIRIM</sequence>
<protein>
    <submittedName>
        <fullName evidence="2">Uncharacterized protein</fullName>
    </submittedName>
</protein>
<dbReference type="Proteomes" id="UP001162029">
    <property type="component" value="Unassembled WGS sequence"/>
</dbReference>
<dbReference type="AlphaFoldDB" id="A0AAV0UMQ4"/>
<dbReference type="EMBL" id="CANTFM010001317">
    <property type="protein sequence ID" value="CAI5738146.1"/>
    <property type="molecule type" value="Genomic_DNA"/>
</dbReference>
<reference evidence="2" key="1">
    <citation type="submission" date="2022-12" db="EMBL/GenBank/DDBJ databases">
        <authorList>
            <person name="Webb A."/>
        </authorList>
    </citation>
    <scope>NUCLEOTIDE SEQUENCE</scope>
    <source>
        <strain evidence="2">Pd1</strain>
    </source>
</reference>
<feature type="region of interest" description="Disordered" evidence="1">
    <location>
        <begin position="41"/>
        <end position="113"/>
    </location>
</feature>
<evidence type="ECO:0000313" key="3">
    <source>
        <dbReference type="Proteomes" id="UP001162029"/>
    </source>
</evidence>
<feature type="compositionally biased region" description="Low complexity" evidence="1">
    <location>
        <begin position="93"/>
        <end position="104"/>
    </location>
</feature>
<evidence type="ECO:0000313" key="2">
    <source>
        <dbReference type="EMBL" id="CAI5738146.1"/>
    </source>
</evidence>
<proteinExistence type="predicted"/>
<name>A0AAV0UMQ4_9STRA</name>
<accession>A0AAV0UMQ4</accession>
<evidence type="ECO:0000256" key="1">
    <source>
        <dbReference type="SAM" id="MobiDB-lite"/>
    </source>
</evidence>
<keyword evidence="3" id="KW-1185">Reference proteome</keyword>
<gene>
    <name evidence="2" type="ORF">PDE001_LOCUS6817</name>
</gene>
<comment type="caution">
    <text evidence="2">The sequence shown here is derived from an EMBL/GenBank/DDBJ whole genome shotgun (WGS) entry which is preliminary data.</text>
</comment>